<keyword evidence="4" id="KW-1185">Reference proteome</keyword>
<sequence>MLKRYRVGRAWLAGAASVAILAACLGGGGETPATQVFKGGHVVTMDAQRTVAQAVAVRGGKIIAVGSDADMARYIDSQTEVIDLQGKTLLPGFIDAHIHPVLGATRLGQCSMDGETLAAAEIVTRLQACLAADPGAAGEWFEAVNVNPAGLVMTSADLDQVSTTRPMFVAGIDGHTAWANSLALQMVGVMAATPDPAGGVIVRDAQGQPTGALVDAAQGLVSSAIPEIPLAQHVVKSRQALDLARSKGLTSVQDAWASERAMDVYDALEKDGTLKMRVRANLMADVADDEAQYARLKEQRARFAQHKLVKADGVKVFSDGVIEYPTQTAAMLTPYLDTNGQPTNNYGGRYFEQDVMERYLTRLDKEGFRVNVHSIGNFTTRTILDAFEKVRVANGNQAIAHQISHLEIIHPDDIPRFAPANVLANLQMFWALPDVYTLDALKPFIDPQAHRYIYPAGSLKAAGATIVGGSDWPVDSMPGEPMLNTPLRAIYMGVTRTNPIPDEHFGEVLYAEERVDRDTMIAAYTIHGAKALGMDKEVGSIEVGKYADFVIFDEDVTQVDIHRLMFDVEVAATVLGGEYVYQRSTAATGASLRNRMSQPGNGGKDSNKGWHVVRSHAFCGPDHHHGEQLH</sequence>
<name>A0ABW2QJC8_9BURK</name>
<keyword evidence="1" id="KW-0732">Signal</keyword>
<dbReference type="EMBL" id="JBHTCA010000004">
    <property type="protein sequence ID" value="MFC7408613.1"/>
    <property type="molecule type" value="Genomic_DNA"/>
</dbReference>
<dbReference type="SUPFAM" id="SSF51338">
    <property type="entry name" value="Composite domain of metallo-dependent hydrolases"/>
    <property type="match status" value="1"/>
</dbReference>
<dbReference type="Proteomes" id="UP001596501">
    <property type="component" value="Unassembled WGS sequence"/>
</dbReference>
<dbReference type="Gene3D" id="2.30.40.10">
    <property type="entry name" value="Urease, subunit C, domain 1"/>
    <property type="match status" value="1"/>
</dbReference>
<dbReference type="InterPro" id="IPR013108">
    <property type="entry name" value="Amidohydro_3"/>
</dbReference>
<dbReference type="Pfam" id="PF07969">
    <property type="entry name" value="Amidohydro_3"/>
    <property type="match status" value="1"/>
</dbReference>
<protein>
    <submittedName>
        <fullName evidence="3">Amidohydrolase</fullName>
        <ecNumber evidence="3">3.5.-.-</ecNumber>
    </submittedName>
</protein>
<feature type="domain" description="Amidohydrolase 3" evidence="2">
    <location>
        <begin position="80"/>
        <end position="581"/>
    </location>
</feature>
<feature type="chain" id="PRO_5045771903" evidence="1">
    <location>
        <begin position="23"/>
        <end position="630"/>
    </location>
</feature>
<dbReference type="GO" id="GO:0016787">
    <property type="term" value="F:hydrolase activity"/>
    <property type="evidence" value="ECO:0007669"/>
    <property type="project" value="UniProtKB-KW"/>
</dbReference>
<gene>
    <name evidence="3" type="ORF">ACFQPB_07045</name>
</gene>
<dbReference type="InterPro" id="IPR011059">
    <property type="entry name" value="Metal-dep_hydrolase_composite"/>
</dbReference>
<evidence type="ECO:0000256" key="1">
    <source>
        <dbReference type="SAM" id="SignalP"/>
    </source>
</evidence>
<dbReference type="Gene3D" id="3.10.310.70">
    <property type="match status" value="1"/>
</dbReference>
<reference evidence="4" key="1">
    <citation type="journal article" date="2019" name="Int. J. Syst. Evol. Microbiol.">
        <title>The Global Catalogue of Microorganisms (GCM) 10K type strain sequencing project: providing services to taxonomists for standard genome sequencing and annotation.</title>
        <authorList>
            <consortium name="The Broad Institute Genomics Platform"/>
            <consortium name="The Broad Institute Genome Sequencing Center for Infectious Disease"/>
            <person name="Wu L."/>
            <person name="Ma J."/>
        </authorList>
    </citation>
    <scope>NUCLEOTIDE SEQUENCE [LARGE SCALE GENOMIC DNA]</scope>
    <source>
        <strain evidence="4">CGMCC 1.12371</strain>
    </source>
</reference>
<evidence type="ECO:0000313" key="3">
    <source>
        <dbReference type="EMBL" id="MFC7408613.1"/>
    </source>
</evidence>
<feature type="signal peptide" evidence="1">
    <location>
        <begin position="1"/>
        <end position="22"/>
    </location>
</feature>
<dbReference type="PANTHER" id="PTHR22642">
    <property type="entry name" value="IMIDAZOLONEPROPIONASE"/>
    <property type="match status" value="1"/>
</dbReference>
<dbReference type="CDD" id="cd01300">
    <property type="entry name" value="YtcJ_like"/>
    <property type="match status" value="1"/>
</dbReference>
<dbReference type="SUPFAM" id="SSF51556">
    <property type="entry name" value="Metallo-dependent hydrolases"/>
    <property type="match status" value="1"/>
</dbReference>
<organism evidence="3 4">
    <name type="scientific">Hydrogenophaga atypica</name>
    <dbReference type="NCBI Taxonomy" id="249409"/>
    <lineage>
        <taxon>Bacteria</taxon>
        <taxon>Pseudomonadati</taxon>
        <taxon>Pseudomonadota</taxon>
        <taxon>Betaproteobacteria</taxon>
        <taxon>Burkholderiales</taxon>
        <taxon>Comamonadaceae</taxon>
        <taxon>Hydrogenophaga</taxon>
    </lineage>
</organism>
<dbReference type="Gene3D" id="3.20.20.140">
    <property type="entry name" value="Metal-dependent hydrolases"/>
    <property type="match status" value="1"/>
</dbReference>
<dbReference type="RefSeq" id="WP_382221176.1">
    <property type="nucleotide sequence ID" value="NZ_JBHTCA010000004.1"/>
</dbReference>
<keyword evidence="3" id="KW-0378">Hydrolase</keyword>
<evidence type="ECO:0000313" key="4">
    <source>
        <dbReference type="Proteomes" id="UP001596501"/>
    </source>
</evidence>
<proteinExistence type="predicted"/>
<comment type="caution">
    <text evidence="3">The sequence shown here is derived from an EMBL/GenBank/DDBJ whole genome shotgun (WGS) entry which is preliminary data.</text>
</comment>
<dbReference type="PROSITE" id="PS51257">
    <property type="entry name" value="PROKAR_LIPOPROTEIN"/>
    <property type="match status" value="1"/>
</dbReference>
<dbReference type="PANTHER" id="PTHR22642:SF2">
    <property type="entry name" value="PROTEIN LONG AFTER FAR-RED 3"/>
    <property type="match status" value="1"/>
</dbReference>
<accession>A0ABW2QJC8</accession>
<dbReference type="InterPro" id="IPR033932">
    <property type="entry name" value="YtcJ-like"/>
</dbReference>
<dbReference type="InterPro" id="IPR032466">
    <property type="entry name" value="Metal_Hydrolase"/>
</dbReference>
<evidence type="ECO:0000259" key="2">
    <source>
        <dbReference type="Pfam" id="PF07969"/>
    </source>
</evidence>
<dbReference type="EC" id="3.5.-.-" evidence="3"/>